<proteinExistence type="predicted"/>
<dbReference type="GeneID" id="77937089"/>
<organism evidence="1 2">
    <name type="scientific">Pseudomonas phage vB_PaeM_PS119XW</name>
    <dbReference type="NCBI Taxonomy" id="2601632"/>
    <lineage>
        <taxon>Viruses</taxon>
        <taxon>Duplodnaviria</taxon>
        <taxon>Heunggongvirae</taxon>
        <taxon>Uroviricota</taxon>
        <taxon>Caudoviricetes</taxon>
        <taxon>Chimalliviridae</taxon>
        <taxon>Pawinskivirus</taxon>
        <taxon>Pawinskivirus PS119XW</taxon>
    </lineage>
</organism>
<sequence length="76" mass="8653">MEKKFKCGTFILTNNQVKNAKGEIYMEADQPGRIMVVDPAKAPLMYGIRRDETTINYVYVTETDIRVNPAFPLPSL</sequence>
<protein>
    <submittedName>
        <fullName evidence="1">Uncharacterized protein</fullName>
    </submittedName>
</protein>
<keyword evidence="2" id="KW-1185">Reference proteome</keyword>
<dbReference type="RefSeq" id="YP_010661079.1">
    <property type="nucleotide sequence ID" value="NC_070882.1"/>
</dbReference>
<dbReference type="EMBL" id="MN103543">
    <property type="protein sequence ID" value="QEM42068.1"/>
    <property type="molecule type" value="Genomic_DNA"/>
</dbReference>
<evidence type="ECO:0000313" key="2">
    <source>
        <dbReference type="Proteomes" id="UP000322144"/>
    </source>
</evidence>
<dbReference type="KEGG" id="vg:77937089"/>
<accession>A0A5C1K7C3</accession>
<name>A0A5C1K7C3_9CAUD</name>
<reference evidence="1 2" key="1">
    <citation type="submission" date="2019-06" db="EMBL/GenBank/DDBJ databases">
        <title>A distant relative of Phikzvirus genus phages from a therapeutic phage collection.</title>
        <authorList>
            <person name="Hejnowicz M.S."/>
            <person name="Dabrowski K."/>
            <person name="Gawor J."/>
            <person name="Weber-Dabrowska B."/>
            <person name="Gromadka R."/>
            <person name="Lobocka M.B."/>
        </authorList>
    </citation>
    <scope>NUCLEOTIDE SEQUENCE [LARGE SCALE GENOMIC DNA]</scope>
</reference>
<evidence type="ECO:0000313" key="1">
    <source>
        <dbReference type="EMBL" id="QEM42068.1"/>
    </source>
</evidence>
<dbReference type="Proteomes" id="UP000322144">
    <property type="component" value="Segment"/>
</dbReference>